<evidence type="ECO:0000313" key="3">
    <source>
        <dbReference type="Proteomes" id="UP000838756"/>
    </source>
</evidence>
<evidence type="ECO:0000313" key="2">
    <source>
        <dbReference type="EMBL" id="CAH2207530.1"/>
    </source>
</evidence>
<dbReference type="AlphaFoldDB" id="A0A8S4QDW8"/>
<reference evidence="2" key="1">
    <citation type="submission" date="2022-03" db="EMBL/GenBank/DDBJ databases">
        <authorList>
            <person name="Lindestad O."/>
        </authorList>
    </citation>
    <scope>NUCLEOTIDE SEQUENCE</scope>
</reference>
<protein>
    <submittedName>
        <fullName evidence="2">Jg23329 protein</fullName>
    </submittedName>
</protein>
<gene>
    <name evidence="2" type="primary">jg23329</name>
    <name evidence="2" type="ORF">PAEG_LOCUS151</name>
</gene>
<dbReference type="OrthoDB" id="7466345at2759"/>
<feature type="region of interest" description="Disordered" evidence="1">
    <location>
        <begin position="27"/>
        <end position="71"/>
    </location>
</feature>
<evidence type="ECO:0000256" key="1">
    <source>
        <dbReference type="SAM" id="MobiDB-lite"/>
    </source>
</evidence>
<organism evidence="2 3">
    <name type="scientific">Pararge aegeria aegeria</name>
    <dbReference type="NCBI Taxonomy" id="348720"/>
    <lineage>
        <taxon>Eukaryota</taxon>
        <taxon>Metazoa</taxon>
        <taxon>Ecdysozoa</taxon>
        <taxon>Arthropoda</taxon>
        <taxon>Hexapoda</taxon>
        <taxon>Insecta</taxon>
        <taxon>Pterygota</taxon>
        <taxon>Neoptera</taxon>
        <taxon>Endopterygota</taxon>
        <taxon>Lepidoptera</taxon>
        <taxon>Glossata</taxon>
        <taxon>Ditrysia</taxon>
        <taxon>Papilionoidea</taxon>
        <taxon>Nymphalidae</taxon>
        <taxon>Satyrinae</taxon>
        <taxon>Satyrini</taxon>
        <taxon>Parargina</taxon>
        <taxon>Pararge</taxon>
    </lineage>
</organism>
<proteinExistence type="predicted"/>
<dbReference type="EMBL" id="CAKXAJ010000510">
    <property type="protein sequence ID" value="CAH2207530.1"/>
    <property type="molecule type" value="Genomic_DNA"/>
</dbReference>
<dbReference type="Proteomes" id="UP000838756">
    <property type="component" value="Unassembled WGS sequence"/>
</dbReference>
<keyword evidence="3" id="KW-1185">Reference proteome</keyword>
<name>A0A8S4QDW8_9NEOP</name>
<accession>A0A8S4QDW8</accession>
<sequence length="93" mass="10447">MGGAYRSLNFEVPRCWNGDPVKVKPALVGPQRGGLTTSNESLEAAGNKRPRPVDFGTTYKRPMSSSGLQSSTDCDEMMMMMMMMMMIMRVFKW</sequence>
<comment type="caution">
    <text evidence="2">The sequence shown here is derived from an EMBL/GenBank/DDBJ whole genome shotgun (WGS) entry which is preliminary data.</text>
</comment>